<organism evidence="1 2">
    <name type="scientific">Goekera deserti</name>
    <dbReference type="NCBI Taxonomy" id="2497753"/>
    <lineage>
        <taxon>Bacteria</taxon>
        <taxon>Bacillati</taxon>
        <taxon>Actinomycetota</taxon>
        <taxon>Actinomycetes</taxon>
        <taxon>Geodermatophilales</taxon>
        <taxon>Geodermatophilaceae</taxon>
        <taxon>Goekera</taxon>
    </lineage>
</organism>
<sequence>MGRGRDPRPAAVRTLAVARAAHRPGGHPGHVPALDAGARQALLKDTGPMIPAFFALVARLAWWDLLPNRHGASFYNVWAGHLTRPRRFRTRLRADLTAVLQLLADGTLTAQVAACFPLTEAAQAMQRAESHTALGKVVLRP</sequence>
<dbReference type="AlphaFoldDB" id="A0A7K3WHK9"/>
<proteinExistence type="predicted"/>
<evidence type="ECO:0000313" key="1">
    <source>
        <dbReference type="EMBL" id="NEL55944.1"/>
    </source>
</evidence>
<dbReference type="Proteomes" id="UP000470470">
    <property type="component" value="Unassembled WGS sequence"/>
</dbReference>
<protein>
    <submittedName>
        <fullName evidence="1">Zinc-binding dehydrogenase</fullName>
    </submittedName>
</protein>
<name>A0A7K3WHK9_9ACTN</name>
<comment type="caution">
    <text evidence="1">The sequence shown here is derived from an EMBL/GenBank/DDBJ whole genome shotgun (WGS) entry which is preliminary data.</text>
</comment>
<reference evidence="1 2" key="1">
    <citation type="submission" date="2020-02" db="EMBL/GenBank/DDBJ databases">
        <title>The whole genome sequence of CPCC 205119.</title>
        <authorList>
            <person name="Jiang Z."/>
        </authorList>
    </citation>
    <scope>NUCLEOTIDE SEQUENCE [LARGE SCALE GENOMIC DNA]</scope>
    <source>
        <strain evidence="1 2">CPCC 205119</strain>
    </source>
</reference>
<evidence type="ECO:0000313" key="2">
    <source>
        <dbReference type="Proteomes" id="UP000470470"/>
    </source>
</evidence>
<dbReference type="EMBL" id="JAAGWK010000027">
    <property type="protein sequence ID" value="NEL55944.1"/>
    <property type="molecule type" value="Genomic_DNA"/>
</dbReference>
<gene>
    <name evidence="1" type="ORF">G1H19_18360</name>
</gene>
<dbReference type="Gene3D" id="3.90.180.10">
    <property type="entry name" value="Medium-chain alcohol dehydrogenases, catalytic domain"/>
    <property type="match status" value="1"/>
</dbReference>
<dbReference type="Pfam" id="PF13602">
    <property type="entry name" value="ADH_zinc_N_2"/>
    <property type="match status" value="1"/>
</dbReference>
<accession>A0A7K3WHK9</accession>
<keyword evidence="2" id="KW-1185">Reference proteome</keyword>